<accession>A0A8H8DL70</accession>
<evidence type="ECO:0000313" key="9">
    <source>
        <dbReference type="EMBL" id="KAG5462426.1"/>
    </source>
</evidence>
<keyword evidence="7" id="KW-0966">Cell projection</keyword>
<sequence>SAGGRTQRRRRRVRGRAPRLVVPVLRRRGGHPREAGRPPEGDRRIHQGPSVRIPRLGHRPRRTPAPPSSGDQIPEPDVFSLLLSLPPRRRERTRARARSTRTHSHIQTPPPPPLGACVAPKALSLRPGDKTCLVSRSKSYLQLGDAHSALADAEESLKEDASFFKGMYQKADALYAKGDFEMALVYYHRGNKLRPELDEFRLGIQKAREAIDNSIGIPTRFPEPRDYNLHSPGSWPAGGAERGQTGATGGALAVKAGHAPAQERRTAAGAGAGRAGASGLGDHRGRVAFLPTKGSGGGGGGAEGDGAGGPPAGAAGGGADRRPASDKAVKQLLGELYADKEYLQKLRDDRAFLSSPDDRICALVSQGLEYLEARTEFWRQQKPMYARKKEHSRIQARAKHAKERQEAARSQKNAAAAAAAAEAGPAGRAALGLMRRQAR</sequence>
<reference evidence="9 10" key="1">
    <citation type="journal article" name="Sci. Rep.">
        <title>Genome-scale phylogenetic analyses confirm Olpidium as the closest living zoosporic fungus to the non-flagellated, terrestrial fungi.</title>
        <authorList>
            <person name="Chang Y."/>
            <person name="Rochon D."/>
            <person name="Sekimoto S."/>
            <person name="Wang Y."/>
            <person name="Chovatia M."/>
            <person name="Sandor L."/>
            <person name="Salamov A."/>
            <person name="Grigoriev I.V."/>
            <person name="Stajich J.E."/>
            <person name="Spatafora J.W."/>
        </authorList>
    </citation>
    <scope>NUCLEOTIDE SEQUENCE [LARGE SCALE GENOMIC DNA]</scope>
    <source>
        <strain evidence="9">S191</strain>
    </source>
</reference>
<dbReference type="OrthoDB" id="2423701at2759"/>
<dbReference type="AlphaFoldDB" id="A0A8H8DL70"/>
<dbReference type="SUPFAM" id="SSF48452">
    <property type="entry name" value="TPR-like"/>
    <property type="match status" value="1"/>
</dbReference>
<dbReference type="GO" id="GO:0005737">
    <property type="term" value="C:cytoplasm"/>
    <property type="evidence" value="ECO:0007669"/>
    <property type="project" value="TreeGrafter"/>
</dbReference>
<keyword evidence="5" id="KW-0802">TPR repeat</keyword>
<organism evidence="9 10">
    <name type="scientific">Olpidium bornovanus</name>
    <dbReference type="NCBI Taxonomy" id="278681"/>
    <lineage>
        <taxon>Eukaryota</taxon>
        <taxon>Fungi</taxon>
        <taxon>Fungi incertae sedis</taxon>
        <taxon>Olpidiomycota</taxon>
        <taxon>Olpidiomycotina</taxon>
        <taxon>Olpidiomycetes</taxon>
        <taxon>Olpidiales</taxon>
        <taxon>Olpidiaceae</taxon>
        <taxon>Olpidium</taxon>
    </lineage>
</organism>
<feature type="compositionally biased region" description="Basic residues" evidence="8">
    <location>
        <begin position="1"/>
        <end position="17"/>
    </location>
</feature>
<feature type="compositionally biased region" description="Basic and acidic residues" evidence="8">
    <location>
        <begin position="31"/>
        <end position="45"/>
    </location>
</feature>
<protein>
    <submittedName>
        <fullName evidence="9">Uncharacterized protein</fullName>
    </submittedName>
</protein>
<dbReference type="Gene3D" id="1.25.40.10">
    <property type="entry name" value="Tetratricopeptide repeat domain"/>
    <property type="match status" value="1"/>
</dbReference>
<dbReference type="GO" id="GO:0005856">
    <property type="term" value="C:cytoskeleton"/>
    <property type="evidence" value="ECO:0007669"/>
    <property type="project" value="UniProtKB-SubCell"/>
</dbReference>
<evidence type="ECO:0000313" key="10">
    <source>
        <dbReference type="Proteomes" id="UP000673691"/>
    </source>
</evidence>
<name>A0A8H8DL70_9FUNG</name>
<feature type="non-terminal residue" evidence="9">
    <location>
        <position position="1"/>
    </location>
</feature>
<evidence type="ECO:0000256" key="6">
    <source>
        <dbReference type="ARBA" id="ARBA00023212"/>
    </source>
</evidence>
<evidence type="ECO:0000256" key="5">
    <source>
        <dbReference type="ARBA" id="ARBA00022803"/>
    </source>
</evidence>
<keyword evidence="4" id="KW-0677">Repeat</keyword>
<feature type="region of interest" description="Disordered" evidence="8">
    <location>
        <begin position="1"/>
        <end position="114"/>
    </location>
</feature>
<dbReference type="PANTHER" id="PTHR23040:SF1">
    <property type="entry name" value="OUTER DYNEIN ARM-DOCKING COMPLEX SUBUNIT 4"/>
    <property type="match status" value="1"/>
</dbReference>
<feature type="region of interest" description="Disordered" evidence="8">
    <location>
        <begin position="216"/>
        <end position="325"/>
    </location>
</feature>
<feature type="compositionally biased region" description="Low complexity" evidence="8">
    <location>
        <begin position="410"/>
        <end position="421"/>
    </location>
</feature>
<feature type="compositionally biased region" description="Gly residues" evidence="8">
    <location>
        <begin position="294"/>
        <end position="318"/>
    </location>
</feature>
<evidence type="ECO:0000256" key="8">
    <source>
        <dbReference type="SAM" id="MobiDB-lite"/>
    </source>
</evidence>
<feature type="compositionally biased region" description="Gly residues" evidence="8">
    <location>
        <begin position="270"/>
        <end position="279"/>
    </location>
</feature>
<evidence type="ECO:0000256" key="3">
    <source>
        <dbReference type="ARBA" id="ARBA00022490"/>
    </source>
</evidence>
<evidence type="ECO:0000256" key="2">
    <source>
        <dbReference type="ARBA" id="ARBA00004245"/>
    </source>
</evidence>
<gene>
    <name evidence="9" type="ORF">BJ554DRAFT_5236</name>
</gene>
<keyword evidence="6" id="KW-0206">Cytoskeleton</keyword>
<dbReference type="InterPro" id="IPR011990">
    <property type="entry name" value="TPR-like_helical_dom_sf"/>
</dbReference>
<keyword evidence="3" id="KW-0963">Cytoplasm</keyword>
<dbReference type="EMBL" id="JAEFCI010002158">
    <property type="protein sequence ID" value="KAG5462426.1"/>
    <property type="molecule type" value="Genomic_DNA"/>
</dbReference>
<feature type="compositionally biased region" description="Basic residues" evidence="8">
    <location>
        <begin position="87"/>
        <end position="104"/>
    </location>
</feature>
<dbReference type="Proteomes" id="UP000673691">
    <property type="component" value="Unassembled WGS sequence"/>
</dbReference>
<evidence type="ECO:0000256" key="1">
    <source>
        <dbReference type="ARBA" id="ARBA00004138"/>
    </source>
</evidence>
<dbReference type="InterPro" id="IPR040111">
    <property type="entry name" value="ODAD4"/>
</dbReference>
<evidence type="ECO:0000256" key="7">
    <source>
        <dbReference type="ARBA" id="ARBA00023273"/>
    </source>
</evidence>
<comment type="caution">
    <text evidence="9">The sequence shown here is derived from an EMBL/GenBank/DDBJ whole genome shotgun (WGS) entry which is preliminary data.</text>
</comment>
<comment type="subcellular location">
    <subcellularLocation>
        <location evidence="1">Cell projection</location>
        <location evidence="1">Cilium</location>
    </subcellularLocation>
    <subcellularLocation>
        <location evidence="2">Cytoplasm</location>
        <location evidence="2">Cytoskeleton</location>
    </subcellularLocation>
</comment>
<proteinExistence type="predicted"/>
<dbReference type="GO" id="GO:0005929">
    <property type="term" value="C:cilium"/>
    <property type="evidence" value="ECO:0007669"/>
    <property type="project" value="UniProtKB-SubCell"/>
</dbReference>
<keyword evidence="10" id="KW-1185">Reference proteome</keyword>
<feature type="region of interest" description="Disordered" evidence="8">
    <location>
        <begin position="400"/>
        <end position="421"/>
    </location>
</feature>
<dbReference type="PANTHER" id="PTHR23040">
    <property type="match status" value="1"/>
</dbReference>
<evidence type="ECO:0000256" key="4">
    <source>
        <dbReference type="ARBA" id="ARBA00022737"/>
    </source>
</evidence>